<evidence type="ECO:0000313" key="2">
    <source>
        <dbReference type="Proteomes" id="UP001497497"/>
    </source>
</evidence>
<accession>A0AAV2IH24</accession>
<dbReference type="AlphaFoldDB" id="A0AAV2IH24"/>
<sequence>MLSFYRRKRKYLKNVPNSIKHETGQNKENDQQSVCLENRSPCQQGSSGDGEHLNLLAVSDNDTELKSTDSDEENHPIPIQESRSPKLCTAEEPMAEEPVINDDENEKEGKLQNNVGDNIKLQSTFSNTDNEYSFSPVSDWFSTNDHHQKQHKEKSSMYSTQRIKLKHQNKRTNFESLSKLEDNFKNEGSSSLQKRTKKRKVIHSDDFDEAEQFGFVVDSKQNFSDYYTKVLQKRYQEIMELLIKDVDDESHKKNILQETLKMSKEYDLSDITTILTKIRDAIILKFENVNV</sequence>
<name>A0AAV2IH24_LYMST</name>
<reference evidence="1 2" key="1">
    <citation type="submission" date="2024-04" db="EMBL/GenBank/DDBJ databases">
        <authorList>
            <consortium name="Genoscope - CEA"/>
            <person name="William W."/>
        </authorList>
    </citation>
    <scope>NUCLEOTIDE SEQUENCE [LARGE SCALE GENOMIC DNA]</scope>
</reference>
<dbReference type="EMBL" id="CAXITT010000672">
    <property type="protein sequence ID" value="CAL1545069.1"/>
    <property type="molecule type" value="Genomic_DNA"/>
</dbReference>
<protein>
    <submittedName>
        <fullName evidence="1">Uncharacterized protein</fullName>
    </submittedName>
</protein>
<dbReference type="Proteomes" id="UP001497497">
    <property type="component" value="Unassembled WGS sequence"/>
</dbReference>
<gene>
    <name evidence="1" type="ORF">GSLYS_00018552001</name>
</gene>
<proteinExistence type="predicted"/>
<evidence type="ECO:0000313" key="1">
    <source>
        <dbReference type="EMBL" id="CAL1545069.1"/>
    </source>
</evidence>
<comment type="caution">
    <text evidence="1">The sequence shown here is derived from an EMBL/GenBank/DDBJ whole genome shotgun (WGS) entry which is preliminary data.</text>
</comment>
<organism evidence="1 2">
    <name type="scientific">Lymnaea stagnalis</name>
    <name type="common">Great pond snail</name>
    <name type="synonym">Helix stagnalis</name>
    <dbReference type="NCBI Taxonomy" id="6523"/>
    <lineage>
        <taxon>Eukaryota</taxon>
        <taxon>Metazoa</taxon>
        <taxon>Spiralia</taxon>
        <taxon>Lophotrochozoa</taxon>
        <taxon>Mollusca</taxon>
        <taxon>Gastropoda</taxon>
        <taxon>Heterobranchia</taxon>
        <taxon>Euthyneura</taxon>
        <taxon>Panpulmonata</taxon>
        <taxon>Hygrophila</taxon>
        <taxon>Lymnaeoidea</taxon>
        <taxon>Lymnaeidae</taxon>
        <taxon>Lymnaea</taxon>
    </lineage>
</organism>
<keyword evidence="2" id="KW-1185">Reference proteome</keyword>